<evidence type="ECO:0000313" key="2">
    <source>
        <dbReference type="Proteomes" id="UP001500851"/>
    </source>
</evidence>
<evidence type="ECO:0008006" key="3">
    <source>
        <dbReference type="Google" id="ProtNLM"/>
    </source>
</evidence>
<organism evidence="1 2">
    <name type="scientific">Leucobacter iarius</name>
    <dbReference type="NCBI Taxonomy" id="333963"/>
    <lineage>
        <taxon>Bacteria</taxon>
        <taxon>Bacillati</taxon>
        <taxon>Actinomycetota</taxon>
        <taxon>Actinomycetes</taxon>
        <taxon>Micrococcales</taxon>
        <taxon>Microbacteriaceae</taxon>
        <taxon>Leucobacter</taxon>
    </lineage>
</organism>
<dbReference type="InterPro" id="IPR027417">
    <property type="entry name" value="P-loop_NTPase"/>
</dbReference>
<dbReference type="EMBL" id="BAAAOB010000001">
    <property type="protein sequence ID" value="GAA1776230.1"/>
    <property type="molecule type" value="Genomic_DNA"/>
</dbReference>
<dbReference type="RefSeq" id="WP_344027854.1">
    <property type="nucleotide sequence ID" value="NZ_BAAAOB010000001.1"/>
</dbReference>
<name>A0ABN2L5P0_9MICO</name>
<keyword evidence="2" id="KW-1185">Reference proteome</keyword>
<dbReference type="Proteomes" id="UP001500851">
    <property type="component" value="Unassembled WGS sequence"/>
</dbReference>
<proteinExistence type="predicted"/>
<accession>A0ABN2L5P0</accession>
<evidence type="ECO:0000313" key="1">
    <source>
        <dbReference type="EMBL" id="GAA1776230.1"/>
    </source>
</evidence>
<comment type="caution">
    <text evidence="1">The sequence shown here is derived from an EMBL/GenBank/DDBJ whole genome shotgun (WGS) entry which is preliminary data.</text>
</comment>
<protein>
    <recommendedName>
        <fullName evidence="3">ABC transporter ATP-binding protein</fullName>
    </recommendedName>
</protein>
<dbReference type="Gene3D" id="3.40.50.300">
    <property type="entry name" value="P-loop containing nucleotide triphosphate hydrolases"/>
    <property type="match status" value="1"/>
</dbReference>
<dbReference type="SUPFAM" id="SSF52540">
    <property type="entry name" value="P-loop containing nucleoside triphosphate hydrolases"/>
    <property type="match status" value="1"/>
</dbReference>
<sequence length="239" mass="25168">MRIEVEAVTKGPGGRALPQTSLTVESGRAVFVEAETAQRPTVLGLIATGRMKPDTGSVRLDGEADRRALRHRTALVDAPDVSEPHGDVRLGDVVAEELMFAGQRRGLLAVRRELDRLGLRDEERTIMADLAPGARVRALSELALLRPDVEALVIVSPDRHGGDPEEWWRIACEIAERGTAVLVIAGLAARAAIEAHPNGWGTGEVTPLRAEHAASIAAALAAGEAESAGTDAHGTGADA</sequence>
<gene>
    <name evidence="1" type="ORF">GCM10009768_00850</name>
</gene>
<reference evidence="1 2" key="1">
    <citation type="journal article" date="2019" name="Int. J. Syst. Evol. Microbiol.">
        <title>The Global Catalogue of Microorganisms (GCM) 10K type strain sequencing project: providing services to taxonomists for standard genome sequencing and annotation.</title>
        <authorList>
            <consortium name="The Broad Institute Genomics Platform"/>
            <consortium name="The Broad Institute Genome Sequencing Center for Infectious Disease"/>
            <person name="Wu L."/>
            <person name="Ma J."/>
        </authorList>
    </citation>
    <scope>NUCLEOTIDE SEQUENCE [LARGE SCALE GENOMIC DNA]</scope>
    <source>
        <strain evidence="1 2">JCM 14736</strain>
    </source>
</reference>